<sequence>FKTRRVSVPLHQKFILTLVKRVALDIEKSSSLTKTLEDYVDGANLNSKEEDSSEEFDSQEGDSEKDKD</sequence>
<proteinExistence type="predicted"/>
<dbReference type="EMBL" id="JAHRHJ020000005">
    <property type="protein sequence ID" value="KAH9316811.1"/>
    <property type="molecule type" value="Genomic_DNA"/>
</dbReference>
<evidence type="ECO:0000313" key="3">
    <source>
        <dbReference type="Proteomes" id="UP000824469"/>
    </source>
</evidence>
<organism evidence="2 3">
    <name type="scientific">Taxus chinensis</name>
    <name type="common">Chinese yew</name>
    <name type="synonym">Taxus wallichiana var. chinensis</name>
    <dbReference type="NCBI Taxonomy" id="29808"/>
    <lineage>
        <taxon>Eukaryota</taxon>
        <taxon>Viridiplantae</taxon>
        <taxon>Streptophyta</taxon>
        <taxon>Embryophyta</taxon>
        <taxon>Tracheophyta</taxon>
        <taxon>Spermatophyta</taxon>
        <taxon>Pinopsida</taxon>
        <taxon>Pinidae</taxon>
        <taxon>Conifers II</taxon>
        <taxon>Cupressales</taxon>
        <taxon>Taxaceae</taxon>
        <taxon>Taxus</taxon>
    </lineage>
</organism>
<accession>A0AA38G544</accession>
<feature type="region of interest" description="Disordered" evidence="1">
    <location>
        <begin position="43"/>
        <end position="68"/>
    </location>
</feature>
<gene>
    <name evidence="2" type="ORF">KI387_044549</name>
</gene>
<evidence type="ECO:0000256" key="1">
    <source>
        <dbReference type="SAM" id="MobiDB-lite"/>
    </source>
</evidence>
<name>A0AA38G544_TAXCH</name>
<evidence type="ECO:0000313" key="2">
    <source>
        <dbReference type="EMBL" id="KAH9316811.1"/>
    </source>
</evidence>
<dbReference type="AlphaFoldDB" id="A0AA38G544"/>
<protein>
    <submittedName>
        <fullName evidence="2">Uncharacterized protein</fullName>
    </submittedName>
</protein>
<feature type="compositionally biased region" description="Acidic residues" evidence="1">
    <location>
        <begin position="51"/>
        <end position="61"/>
    </location>
</feature>
<dbReference type="Proteomes" id="UP000824469">
    <property type="component" value="Unassembled WGS sequence"/>
</dbReference>
<feature type="non-terminal residue" evidence="2">
    <location>
        <position position="68"/>
    </location>
</feature>
<reference evidence="2 3" key="1">
    <citation type="journal article" date="2021" name="Nat. Plants">
        <title>The Taxus genome provides insights into paclitaxel biosynthesis.</title>
        <authorList>
            <person name="Xiong X."/>
            <person name="Gou J."/>
            <person name="Liao Q."/>
            <person name="Li Y."/>
            <person name="Zhou Q."/>
            <person name="Bi G."/>
            <person name="Li C."/>
            <person name="Du R."/>
            <person name="Wang X."/>
            <person name="Sun T."/>
            <person name="Guo L."/>
            <person name="Liang H."/>
            <person name="Lu P."/>
            <person name="Wu Y."/>
            <person name="Zhang Z."/>
            <person name="Ro D.K."/>
            <person name="Shang Y."/>
            <person name="Huang S."/>
            <person name="Yan J."/>
        </authorList>
    </citation>
    <scope>NUCLEOTIDE SEQUENCE [LARGE SCALE GENOMIC DNA]</scope>
    <source>
        <strain evidence="2">Ta-2019</strain>
    </source>
</reference>
<comment type="caution">
    <text evidence="2">The sequence shown here is derived from an EMBL/GenBank/DDBJ whole genome shotgun (WGS) entry which is preliminary data.</text>
</comment>
<keyword evidence="3" id="KW-1185">Reference proteome</keyword>
<feature type="non-terminal residue" evidence="2">
    <location>
        <position position="1"/>
    </location>
</feature>